<evidence type="ECO:0000313" key="3">
    <source>
        <dbReference type="Proteomes" id="UP000244336"/>
    </source>
</evidence>
<gene>
    <name evidence="2" type="ORF">GQ55_1G101700</name>
</gene>
<name>A0A2T7F470_9POAL</name>
<feature type="compositionally biased region" description="Low complexity" evidence="1">
    <location>
        <begin position="12"/>
        <end position="21"/>
    </location>
</feature>
<reference evidence="2 3" key="1">
    <citation type="submission" date="2018-04" db="EMBL/GenBank/DDBJ databases">
        <title>WGS assembly of Panicum hallii var. hallii HAL2.</title>
        <authorList>
            <person name="Lovell J."/>
            <person name="Jenkins J."/>
            <person name="Lowry D."/>
            <person name="Mamidi S."/>
            <person name="Sreedasyam A."/>
            <person name="Weng X."/>
            <person name="Barry K."/>
            <person name="Bonette J."/>
            <person name="Campitelli B."/>
            <person name="Daum C."/>
            <person name="Gordon S."/>
            <person name="Gould B."/>
            <person name="Lipzen A."/>
            <person name="MacQueen A."/>
            <person name="Palacio-Mejia J."/>
            <person name="Plott C."/>
            <person name="Shakirov E."/>
            <person name="Shu S."/>
            <person name="Yoshinaga Y."/>
            <person name="Zane M."/>
            <person name="Rokhsar D."/>
            <person name="Grimwood J."/>
            <person name="Schmutz J."/>
            <person name="Juenger T."/>
        </authorList>
    </citation>
    <scope>NUCLEOTIDE SEQUENCE [LARGE SCALE GENOMIC DNA]</scope>
    <source>
        <strain evidence="3">cv. HAL2</strain>
    </source>
</reference>
<sequence>MAPLRTHELPDRSSSSVVGSSRRGDQIKKPDSRSPPRARPPGAAESAHRWPGLPPPLSRFLRRRFRIRNPARRCSDQPRRPFHPFRNG</sequence>
<protein>
    <submittedName>
        <fullName evidence="2">Uncharacterized protein</fullName>
    </submittedName>
</protein>
<evidence type="ECO:0000313" key="2">
    <source>
        <dbReference type="EMBL" id="PUZ74879.1"/>
    </source>
</evidence>
<feature type="compositionally biased region" description="Basic residues" evidence="1">
    <location>
        <begin position="60"/>
        <end position="71"/>
    </location>
</feature>
<feature type="region of interest" description="Disordered" evidence="1">
    <location>
        <begin position="1"/>
        <end position="88"/>
    </location>
</feature>
<dbReference type="EMBL" id="CM009749">
    <property type="protein sequence ID" value="PUZ74879.1"/>
    <property type="molecule type" value="Genomic_DNA"/>
</dbReference>
<accession>A0A2T7F470</accession>
<dbReference type="Proteomes" id="UP000244336">
    <property type="component" value="Chromosome 1"/>
</dbReference>
<dbReference type="AlphaFoldDB" id="A0A2T7F470"/>
<feature type="compositionally biased region" description="Basic and acidic residues" evidence="1">
    <location>
        <begin position="22"/>
        <end position="34"/>
    </location>
</feature>
<organism evidence="2 3">
    <name type="scientific">Panicum hallii var. hallii</name>
    <dbReference type="NCBI Taxonomy" id="1504633"/>
    <lineage>
        <taxon>Eukaryota</taxon>
        <taxon>Viridiplantae</taxon>
        <taxon>Streptophyta</taxon>
        <taxon>Embryophyta</taxon>
        <taxon>Tracheophyta</taxon>
        <taxon>Spermatophyta</taxon>
        <taxon>Magnoliopsida</taxon>
        <taxon>Liliopsida</taxon>
        <taxon>Poales</taxon>
        <taxon>Poaceae</taxon>
        <taxon>PACMAD clade</taxon>
        <taxon>Panicoideae</taxon>
        <taxon>Panicodae</taxon>
        <taxon>Paniceae</taxon>
        <taxon>Panicinae</taxon>
        <taxon>Panicum</taxon>
        <taxon>Panicum sect. Panicum</taxon>
    </lineage>
</organism>
<evidence type="ECO:0000256" key="1">
    <source>
        <dbReference type="SAM" id="MobiDB-lite"/>
    </source>
</evidence>
<proteinExistence type="predicted"/>
<feature type="compositionally biased region" description="Basic and acidic residues" evidence="1">
    <location>
        <begin position="1"/>
        <end position="11"/>
    </location>
</feature>
<keyword evidence="3" id="KW-1185">Reference proteome</keyword>
<dbReference type="Gramene" id="PUZ74879">
    <property type="protein sequence ID" value="PUZ74879"/>
    <property type="gene ID" value="GQ55_1G101700"/>
</dbReference>